<dbReference type="Proteomes" id="UP000030689">
    <property type="component" value="Unassembled WGS sequence"/>
</dbReference>
<dbReference type="eggNOG" id="KOG1721">
    <property type="taxonomic scope" value="Eukaryota"/>
</dbReference>
<accession>V4KPA2</accession>
<dbReference type="Gramene" id="ESQ31787">
    <property type="protein sequence ID" value="ESQ31787"/>
    <property type="gene ID" value="EUTSA_v10005323mg"/>
</dbReference>
<dbReference type="PROSITE" id="PS00028">
    <property type="entry name" value="ZINC_FINGER_C2H2_1"/>
    <property type="match status" value="3"/>
</dbReference>
<dbReference type="SUPFAM" id="SSF57667">
    <property type="entry name" value="beta-beta-alpha zinc fingers"/>
    <property type="match status" value="1"/>
</dbReference>
<feature type="domain" description="C2H2-type" evidence="3">
    <location>
        <begin position="10"/>
        <end position="37"/>
    </location>
</feature>
<evidence type="ECO:0000256" key="2">
    <source>
        <dbReference type="SAM" id="MobiDB-lite"/>
    </source>
</evidence>
<keyword evidence="1" id="KW-0479">Metal-binding</keyword>
<dbReference type="OMA" id="CNNLGAS"/>
<evidence type="ECO:0000313" key="4">
    <source>
        <dbReference type="EMBL" id="ESQ31787.1"/>
    </source>
</evidence>
<dbReference type="PANTHER" id="PTHR46326:SF19">
    <property type="entry name" value="C2H2-LIKE ZINC FINGER PROTEIN"/>
    <property type="match status" value="1"/>
</dbReference>
<protein>
    <recommendedName>
        <fullName evidence="3">C2H2-type domain-containing protein</fullName>
    </recommendedName>
</protein>
<dbReference type="InterPro" id="IPR036236">
    <property type="entry name" value="Znf_C2H2_sf"/>
</dbReference>
<organism evidence="4 5">
    <name type="scientific">Eutrema salsugineum</name>
    <name type="common">Saltwater cress</name>
    <name type="synonym">Sisymbrium salsugineum</name>
    <dbReference type="NCBI Taxonomy" id="72664"/>
    <lineage>
        <taxon>Eukaryota</taxon>
        <taxon>Viridiplantae</taxon>
        <taxon>Streptophyta</taxon>
        <taxon>Embryophyta</taxon>
        <taxon>Tracheophyta</taxon>
        <taxon>Spermatophyta</taxon>
        <taxon>Magnoliopsida</taxon>
        <taxon>eudicotyledons</taxon>
        <taxon>Gunneridae</taxon>
        <taxon>Pentapetalae</taxon>
        <taxon>rosids</taxon>
        <taxon>malvids</taxon>
        <taxon>Brassicales</taxon>
        <taxon>Brassicaceae</taxon>
        <taxon>Eutremeae</taxon>
        <taxon>Eutrema</taxon>
    </lineage>
</organism>
<dbReference type="GO" id="GO:0008270">
    <property type="term" value="F:zinc ion binding"/>
    <property type="evidence" value="ECO:0007669"/>
    <property type="project" value="UniProtKB-KW"/>
</dbReference>
<proteinExistence type="predicted"/>
<gene>
    <name evidence="4" type="ORF">EUTSA_v10005323mg</name>
</gene>
<feature type="compositionally biased region" description="Acidic residues" evidence="2">
    <location>
        <begin position="176"/>
        <end position="192"/>
    </location>
</feature>
<feature type="region of interest" description="Disordered" evidence="2">
    <location>
        <begin position="24"/>
        <end position="58"/>
    </location>
</feature>
<dbReference type="SMART" id="SM00355">
    <property type="entry name" value="ZnF_C2H2"/>
    <property type="match status" value="3"/>
</dbReference>
<dbReference type="PANTHER" id="PTHR46326">
    <property type="entry name" value="ZINC FINGER PROTEIN ZAT1-RELATED"/>
    <property type="match status" value="1"/>
</dbReference>
<dbReference type="InterPro" id="IPR044303">
    <property type="entry name" value="ZAT1/4/9"/>
</dbReference>
<feature type="region of interest" description="Disordered" evidence="2">
    <location>
        <begin position="172"/>
        <end position="193"/>
    </location>
</feature>
<name>V4KPA2_EUTSA</name>
<keyword evidence="5" id="KW-1185">Reference proteome</keyword>
<evidence type="ECO:0000259" key="3">
    <source>
        <dbReference type="PROSITE" id="PS50157"/>
    </source>
</evidence>
<dbReference type="KEGG" id="eus:EUTSA_v10005323mg"/>
<keyword evidence="1" id="KW-0863">Zinc-finger</keyword>
<feature type="domain" description="C2H2-type" evidence="3">
    <location>
        <begin position="256"/>
        <end position="278"/>
    </location>
</feature>
<dbReference type="Gene3D" id="3.30.160.60">
    <property type="entry name" value="Classic Zinc Finger"/>
    <property type="match status" value="1"/>
</dbReference>
<reference evidence="4 5" key="1">
    <citation type="journal article" date="2013" name="Front. Plant Sci.">
        <title>The Reference Genome of the Halophytic Plant Eutrema salsugineum.</title>
        <authorList>
            <person name="Yang R."/>
            <person name="Jarvis D.E."/>
            <person name="Chen H."/>
            <person name="Beilstein M.A."/>
            <person name="Grimwood J."/>
            <person name="Jenkins J."/>
            <person name="Shu S."/>
            <person name="Prochnik S."/>
            <person name="Xin M."/>
            <person name="Ma C."/>
            <person name="Schmutz J."/>
            <person name="Wing R.A."/>
            <person name="Mitchell-Olds T."/>
            <person name="Schumaker K.S."/>
            <person name="Wang X."/>
        </authorList>
    </citation>
    <scope>NUCLEOTIDE SEQUENCE [LARGE SCALE GENOMIC DNA]</scope>
</reference>
<dbReference type="STRING" id="72664.V4KPA2"/>
<dbReference type="OrthoDB" id="654211at2759"/>
<keyword evidence="1" id="KW-0862">Zinc</keyword>
<dbReference type="PROSITE" id="PS50157">
    <property type="entry name" value="ZINC_FINGER_C2H2_2"/>
    <property type="match status" value="3"/>
</dbReference>
<dbReference type="EMBL" id="KI517748">
    <property type="protein sequence ID" value="ESQ31787.1"/>
    <property type="molecule type" value="Genomic_DNA"/>
</dbReference>
<evidence type="ECO:0000313" key="5">
    <source>
        <dbReference type="Proteomes" id="UP000030689"/>
    </source>
</evidence>
<sequence>MMYSLLKETKTCQVCKISFPNGRALGGHMRSHTQKLSASNAESATGSTIPSQQTSNKLGAKFRRPLETVLMRSVHTSTEVGACPKPDLKTEEGGQRQITGKRKVVVDLEDSSESDSCLTDEEGALCLVAMSEGKRPENCQKPKAIDRRLVSTQKGKEKYEHVANLLTSNVGTIAEDHDDDDDDDGGDVDDGDETYKVETEKKCKKKYKCDTCGKVLRSYQALGGHRTSHRNKRLKLCEKNDQAVKPENGLVVRRHYKCDICDRVFESGQALGGHKKVHYLFLKPSN</sequence>
<evidence type="ECO:0000256" key="1">
    <source>
        <dbReference type="PROSITE-ProRule" id="PRU00042"/>
    </source>
</evidence>
<dbReference type="GO" id="GO:0006355">
    <property type="term" value="P:regulation of DNA-templated transcription"/>
    <property type="evidence" value="ECO:0007669"/>
    <property type="project" value="InterPro"/>
</dbReference>
<dbReference type="AlphaFoldDB" id="V4KPA2"/>
<feature type="compositionally biased region" description="Polar residues" evidence="2">
    <location>
        <begin position="34"/>
        <end position="57"/>
    </location>
</feature>
<feature type="domain" description="C2H2-type" evidence="3">
    <location>
        <begin position="207"/>
        <end position="234"/>
    </location>
</feature>
<dbReference type="Pfam" id="PF13912">
    <property type="entry name" value="zf-C2H2_6"/>
    <property type="match status" value="3"/>
</dbReference>
<dbReference type="InterPro" id="IPR013087">
    <property type="entry name" value="Znf_C2H2_type"/>
</dbReference>